<dbReference type="GO" id="GO:0005886">
    <property type="term" value="C:plasma membrane"/>
    <property type="evidence" value="ECO:0007669"/>
    <property type="project" value="UniProtKB-SubCell"/>
</dbReference>
<evidence type="ECO:0000313" key="11">
    <source>
        <dbReference type="EMBL" id="MTV33373.1"/>
    </source>
</evidence>
<dbReference type="OrthoDB" id="9804629at2"/>
<keyword evidence="4 9" id="KW-0812">Transmembrane</keyword>
<dbReference type="PANTHER" id="PTHR30406">
    <property type="entry name" value="SULFATE TRANSPORT SYSTEM PERMEASE PROTEIN"/>
    <property type="match status" value="1"/>
</dbReference>
<dbReference type="GO" id="GO:0015419">
    <property type="term" value="F:ABC-type sulfate transporter activity"/>
    <property type="evidence" value="ECO:0007669"/>
    <property type="project" value="InterPro"/>
</dbReference>
<feature type="domain" description="ABC transmembrane type-1" evidence="10">
    <location>
        <begin position="80"/>
        <end position="308"/>
    </location>
</feature>
<feature type="transmembrane region" description="Helical" evidence="9">
    <location>
        <begin position="241"/>
        <end position="267"/>
    </location>
</feature>
<evidence type="ECO:0000256" key="2">
    <source>
        <dbReference type="ARBA" id="ARBA00011779"/>
    </source>
</evidence>
<dbReference type="InterPro" id="IPR035906">
    <property type="entry name" value="MetI-like_sf"/>
</dbReference>
<dbReference type="AlphaFoldDB" id="A0A6N8DW23"/>
<dbReference type="Proteomes" id="UP000439113">
    <property type="component" value="Unassembled WGS sequence"/>
</dbReference>
<organism evidence="11 12">
    <name type="scientific">Rhodoblastus acidophilus</name>
    <name type="common">Rhodopseudomonas acidophila</name>
    <dbReference type="NCBI Taxonomy" id="1074"/>
    <lineage>
        <taxon>Bacteria</taxon>
        <taxon>Pseudomonadati</taxon>
        <taxon>Pseudomonadota</taxon>
        <taxon>Alphaproteobacteria</taxon>
        <taxon>Hyphomicrobiales</taxon>
        <taxon>Rhodoblastaceae</taxon>
        <taxon>Rhodoblastus</taxon>
    </lineage>
</organism>
<feature type="transmembrane region" description="Helical" evidence="9">
    <location>
        <begin position="118"/>
        <end position="140"/>
    </location>
</feature>
<protein>
    <submittedName>
        <fullName evidence="11">ABC transporter permease subunit</fullName>
    </submittedName>
</protein>
<dbReference type="EMBL" id="WNKS01000041">
    <property type="protein sequence ID" value="MTV33373.1"/>
    <property type="molecule type" value="Genomic_DNA"/>
</dbReference>
<comment type="subcellular location">
    <subcellularLocation>
        <location evidence="1 9">Cell membrane</location>
        <topology evidence="1 9">Multi-pass membrane protein</topology>
    </subcellularLocation>
</comment>
<keyword evidence="7 9" id="KW-0472">Membrane</keyword>
<proteinExistence type="inferred from homology"/>
<accession>A0A6N8DW23</accession>
<evidence type="ECO:0000256" key="1">
    <source>
        <dbReference type="ARBA" id="ARBA00004651"/>
    </source>
</evidence>
<feature type="transmembrane region" description="Helical" evidence="9">
    <location>
        <begin position="78"/>
        <end position="106"/>
    </location>
</feature>
<comment type="caution">
    <text evidence="11">The sequence shown here is derived from an EMBL/GenBank/DDBJ whole genome shotgun (WGS) entry which is preliminary data.</text>
</comment>
<reference evidence="11 12" key="1">
    <citation type="submission" date="2019-11" db="EMBL/GenBank/DDBJ databases">
        <title>Whole-genome sequence of a Rhodoblastus acidophilus DSM 142.</title>
        <authorList>
            <person name="Kyndt J.A."/>
            <person name="Meyer T.E."/>
        </authorList>
    </citation>
    <scope>NUCLEOTIDE SEQUENCE [LARGE SCALE GENOMIC DNA]</scope>
    <source>
        <strain evidence="11 12">DSM 142</strain>
    </source>
</reference>
<dbReference type="InterPro" id="IPR005667">
    <property type="entry name" value="Sulph_transpt2"/>
</dbReference>
<dbReference type="Pfam" id="PF00528">
    <property type="entry name" value="BPD_transp_1"/>
    <property type="match status" value="1"/>
</dbReference>
<feature type="transmembrane region" description="Helical" evidence="9">
    <location>
        <begin position="287"/>
        <end position="308"/>
    </location>
</feature>
<dbReference type="PROSITE" id="PS50928">
    <property type="entry name" value="ABC_TM1"/>
    <property type="match status" value="1"/>
</dbReference>
<dbReference type="CDD" id="cd06261">
    <property type="entry name" value="TM_PBP2"/>
    <property type="match status" value="1"/>
</dbReference>
<sequence length="322" mass="34761">MTFETEFAREPAAPAPRVRGIFRTRNTRVIPGLPLTLGYTLFYLSALVLLPLAALALKAGQMSPAEFLRVISDPVVTASLRLTFFASTTAALINAVFGLIVAWVLVRYDFPFRRLFDAIIDFPFALPTAVAGLTFASLFLKDGWLGGFGPRLVAGVNTLAAWLGAGPLLSPGALDWLTFPYTGQTAGIVIVLVFVGLPFVVRTVQPVLLEWDPEFETAARSLGASPLTVFRRVIFPEILPAWVSGVALAFARAVGEYGSVIFIAANIPGKSQIAPLQIVTRLDDFQYAQAAAIGMVLLAISLLVLLVINGLESFSRRHERTA</sequence>
<name>A0A6N8DW23_RHOAC</name>
<keyword evidence="6" id="KW-0764">Sulfate transport</keyword>
<dbReference type="Gene3D" id="1.10.3720.10">
    <property type="entry name" value="MetI-like"/>
    <property type="match status" value="1"/>
</dbReference>
<dbReference type="SUPFAM" id="SSF161098">
    <property type="entry name" value="MetI-like"/>
    <property type="match status" value="1"/>
</dbReference>
<gene>
    <name evidence="11" type="ORF">GJ654_20580</name>
</gene>
<evidence type="ECO:0000313" key="12">
    <source>
        <dbReference type="Proteomes" id="UP000439113"/>
    </source>
</evidence>
<dbReference type="RefSeq" id="WP_155448051.1">
    <property type="nucleotide sequence ID" value="NZ_JAOQNR010000035.1"/>
</dbReference>
<feature type="transmembrane region" description="Helical" evidence="9">
    <location>
        <begin position="37"/>
        <end position="57"/>
    </location>
</feature>
<comment type="subunit">
    <text evidence="2">The complex is composed of two ATP-binding proteins (CysA), two transmembrane proteins (CysT and CysW) and a solute-binding protein (CysP).</text>
</comment>
<dbReference type="PANTHER" id="PTHR30406:SF8">
    <property type="entry name" value="SULFATE TRANSPORT SYSTEM PERMEASE PROTEIN CYST"/>
    <property type="match status" value="1"/>
</dbReference>
<comment type="function">
    <text evidence="8">Part of the ABC transporter complex CysAWTP (TC 3.A.1.6.1) involved in sulfate/thiosulfate import. Probably responsible for the translocation of the substrate across the membrane.</text>
</comment>
<evidence type="ECO:0000256" key="6">
    <source>
        <dbReference type="ARBA" id="ARBA00023032"/>
    </source>
</evidence>
<keyword evidence="5 9" id="KW-1133">Transmembrane helix</keyword>
<comment type="similarity">
    <text evidence="9">Belongs to the binding-protein-dependent transport system permease family.</text>
</comment>
<keyword evidence="3 9" id="KW-0813">Transport</keyword>
<evidence type="ECO:0000256" key="9">
    <source>
        <dbReference type="RuleBase" id="RU363032"/>
    </source>
</evidence>
<evidence type="ECO:0000256" key="3">
    <source>
        <dbReference type="ARBA" id="ARBA00022448"/>
    </source>
</evidence>
<feature type="transmembrane region" description="Helical" evidence="9">
    <location>
        <begin position="181"/>
        <end position="201"/>
    </location>
</feature>
<evidence type="ECO:0000256" key="4">
    <source>
        <dbReference type="ARBA" id="ARBA00022692"/>
    </source>
</evidence>
<evidence type="ECO:0000256" key="5">
    <source>
        <dbReference type="ARBA" id="ARBA00022989"/>
    </source>
</evidence>
<evidence type="ECO:0000259" key="10">
    <source>
        <dbReference type="PROSITE" id="PS50928"/>
    </source>
</evidence>
<evidence type="ECO:0000256" key="7">
    <source>
        <dbReference type="ARBA" id="ARBA00023136"/>
    </source>
</evidence>
<evidence type="ECO:0000256" key="8">
    <source>
        <dbReference type="ARBA" id="ARBA00025323"/>
    </source>
</evidence>
<dbReference type="InterPro" id="IPR000515">
    <property type="entry name" value="MetI-like"/>
</dbReference>